<dbReference type="Proteomes" id="UP000184096">
    <property type="component" value="Chromosome I"/>
</dbReference>
<evidence type="ECO:0000313" key="1">
    <source>
        <dbReference type="EMBL" id="SHN86044.1"/>
    </source>
</evidence>
<keyword evidence="2" id="KW-1185">Reference proteome</keyword>
<protein>
    <submittedName>
        <fullName evidence="1">Uncharacterized protein</fullName>
    </submittedName>
</protein>
<evidence type="ECO:0000313" key="2">
    <source>
        <dbReference type="Proteomes" id="UP000184096"/>
    </source>
</evidence>
<sequence>MSQAPNFRVWAARLASKADKETDPRESLRLMSIVEYWKRLADLDDWERDGFRPVSEDISHQRPS</sequence>
<dbReference type="AlphaFoldDB" id="A0A1M7USY2"/>
<name>A0A1M7USY2_9BRAD</name>
<dbReference type="EMBL" id="LT670849">
    <property type="protein sequence ID" value="SHN86044.1"/>
    <property type="molecule type" value="Genomic_DNA"/>
</dbReference>
<organism evidence="1 2">
    <name type="scientific">Bradyrhizobium erythrophlei</name>
    <dbReference type="NCBI Taxonomy" id="1437360"/>
    <lineage>
        <taxon>Bacteria</taxon>
        <taxon>Pseudomonadati</taxon>
        <taxon>Pseudomonadota</taxon>
        <taxon>Alphaproteobacteria</taxon>
        <taxon>Hyphomicrobiales</taxon>
        <taxon>Nitrobacteraceae</taxon>
        <taxon>Bradyrhizobium</taxon>
    </lineage>
</organism>
<reference evidence="2" key="1">
    <citation type="submission" date="2016-11" db="EMBL/GenBank/DDBJ databases">
        <authorList>
            <person name="Varghese N."/>
            <person name="Submissions S."/>
        </authorList>
    </citation>
    <scope>NUCLEOTIDE SEQUENCE [LARGE SCALE GENOMIC DNA]</scope>
    <source>
        <strain evidence="2">GAS401</strain>
    </source>
</reference>
<proteinExistence type="predicted"/>
<gene>
    <name evidence="1" type="ORF">SAMN05444170_6532</name>
</gene>
<accession>A0A1M7USY2</accession>